<name>A0ABR2X3A6_9FUNG</name>
<feature type="transmembrane region" description="Helical" evidence="1">
    <location>
        <begin position="46"/>
        <end position="66"/>
    </location>
</feature>
<sequence length="151" mass="16657">MDMNSGVLYKPAILPDATKINMNFAPSCKHKSNSGWKLFHGHKNKLIAGTFSTLLLIFLFLGASGLEVSEQNHSHLLKRQNSFTQHGYHWIVIGIAIALFIIIVFAMTYWCCRGAFQNPLCCPCYTLACCGAIQCAECCCLGTIAAEEATY</sequence>
<feature type="transmembrane region" description="Helical" evidence="1">
    <location>
        <begin position="87"/>
        <end position="110"/>
    </location>
</feature>
<evidence type="ECO:0008006" key="4">
    <source>
        <dbReference type="Google" id="ProtNLM"/>
    </source>
</evidence>
<keyword evidence="3" id="KW-1185">Reference proteome</keyword>
<gene>
    <name evidence="2" type="ORF">K7432_001270</name>
</gene>
<keyword evidence="1" id="KW-0812">Transmembrane</keyword>
<reference evidence="2 3" key="1">
    <citation type="submission" date="2023-04" db="EMBL/GenBank/DDBJ databases">
        <title>Genome of Basidiobolus ranarum AG-B5.</title>
        <authorList>
            <person name="Stajich J.E."/>
            <person name="Carter-House D."/>
            <person name="Gryganskyi A."/>
        </authorList>
    </citation>
    <scope>NUCLEOTIDE SEQUENCE [LARGE SCALE GENOMIC DNA]</scope>
    <source>
        <strain evidence="2 3">AG-B5</strain>
    </source>
</reference>
<proteinExistence type="predicted"/>
<evidence type="ECO:0000256" key="1">
    <source>
        <dbReference type="SAM" id="Phobius"/>
    </source>
</evidence>
<evidence type="ECO:0000313" key="3">
    <source>
        <dbReference type="Proteomes" id="UP001479436"/>
    </source>
</evidence>
<keyword evidence="1" id="KW-0472">Membrane</keyword>
<dbReference type="EMBL" id="JASJQH010000027">
    <property type="protein sequence ID" value="KAK9768248.1"/>
    <property type="molecule type" value="Genomic_DNA"/>
</dbReference>
<organism evidence="2 3">
    <name type="scientific">Basidiobolus ranarum</name>
    <dbReference type="NCBI Taxonomy" id="34480"/>
    <lineage>
        <taxon>Eukaryota</taxon>
        <taxon>Fungi</taxon>
        <taxon>Fungi incertae sedis</taxon>
        <taxon>Zoopagomycota</taxon>
        <taxon>Entomophthoromycotina</taxon>
        <taxon>Basidiobolomycetes</taxon>
        <taxon>Basidiobolales</taxon>
        <taxon>Basidiobolaceae</taxon>
        <taxon>Basidiobolus</taxon>
    </lineage>
</organism>
<protein>
    <recommendedName>
        <fullName evidence="4">Transmembrane protein</fullName>
    </recommendedName>
</protein>
<evidence type="ECO:0000313" key="2">
    <source>
        <dbReference type="EMBL" id="KAK9768248.1"/>
    </source>
</evidence>
<dbReference type="Proteomes" id="UP001479436">
    <property type="component" value="Unassembled WGS sequence"/>
</dbReference>
<accession>A0ABR2X3A6</accession>
<comment type="caution">
    <text evidence="2">The sequence shown here is derived from an EMBL/GenBank/DDBJ whole genome shotgun (WGS) entry which is preliminary data.</text>
</comment>
<keyword evidence="1" id="KW-1133">Transmembrane helix</keyword>